<comment type="caution">
    <text evidence="1">The sequence shown here is derived from an EMBL/GenBank/DDBJ whole genome shotgun (WGS) entry which is preliminary data.</text>
</comment>
<evidence type="ECO:0000313" key="1">
    <source>
        <dbReference type="EMBL" id="EIW80139.1"/>
    </source>
</evidence>
<dbReference type="GeneID" id="19201030"/>
<dbReference type="RefSeq" id="XP_007769161.1">
    <property type="nucleotide sequence ID" value="XM_007770971.1"/>
</dbReference>
<gene>
    <name evidence="1" type="ORF">CONPUDRAFT_137484</name>
</gene>
<proteinExistence type="predicted"/>
<accession>A0A5M3MLN7</accession>
<dbReference type="EMBL" id="JH711579">
    <property type="protein sequence ID" value="EIW80139.1"/>
    <property type="molecule type" value="Genomic_DNA"/>
</dbReference>
<dbReference type="KEGG" id="cput:CONPUDRAFT_137484"/>
<organism evidence="1 2">
    <name type="scientific">Coniophora puteana (strain RWD-64-598)</name>
    <name type="common">Brown rot fungus</name>
    <dbReference type="NCBI Taxonomy" id="741705"/>
    <lineage>
        <taxon>Eukaryota</taxon>
        <taxon>Fungi</taxon>
        <taxon>Dikarya</taxon>
        <taxon>Basidiomycota</taxon>
        <taxon>Agaricomycotina</taxon>
        <taxon>Agaricomycetes</taxon>
        <taxon>Agaricomycetidae</taxon>
        <taxon>Boletales</taxon>
        <taxon>Coniophorineae</taxon>
        <taxon>Coniophoraceae</taxon>
        <taxon>Coniophora</taxon>
    </lineage>
</organism>
<name>A0A5M3MLN7_CONPW</name>
<sequence length="81" mass="9496">DSKGKRSWEITLQGVKIYNKYKRIRDSGTDLTRPRTASVLSTIPRQHRGTKRPSRVRICARRWAEATTLQRYHSETRVVDV</sequence>
<evidence type="ECO:0000313" key="2">
    <source>
        <dbReference type="Proteomes" id="UP000053558"/>
    </source>
</evidence>
<reference evidence="2" key="1">
    <citation type="journal article" date="2012" name="Science">
        <title>The Paleozoic origin of enzymatic lignin decomposition reconstructed from 31 fungal genomes.</title>
        <authorList>
            <person name="Floudas D."/>
            <person name="Binder M."/>
            <person name="Riley R."/>
            <person name="Barry K."/>
            <person name="Blanchette R.A."/>
            <person name="Henrissat B."/>
            <person name="Martinez A.T."/>
            <person name="Otillar R."/>
            <person name="Spatafora J.W."/>
            <person name="Yadav J.S."/>
            <person name="Aerts A."/>
            <person name="Benoit I."/>
            <person name="Boyd A."/>
            <person name="Carlson A."/>
            <person name="Copeland A."/>
            <person name="Coutinho P.M."/>
            <person name="de Vries R.P."/>
            <person name="Ferreira P."/>
            <person name="Findley K."/>
            <person name="Foster B."/>
            <person name="Gaskell J."/>
            <person name="Glotzer D."/>
            <person name="Gorecki P."/>
            <person name="Heitman J."/>
            <person name="Hesse C."/>
            <person name="Hori C."/>
            <person name="Igarashi K."/>
            <person name="Jurgens J.A."/>
            <person name="Kallen N."/>
            <person name="Kersten P."/>
            <person name="Kohler A."/>
            <person name="Kuees U."/>
            <person name="Kumar T.K.A."/>
            <person name="Kuo A."/>
            <person name="LaButti K."/>
            <person name="Larrondo L.F."/>
            <person name="Lindquist E."/>
            <person name="Ling A."/>
            <person name="Lombard V."/>
            <person name="Lucas S."/>
            <person name="Lundell T."/>
            <person name="Martin R."/>
            <person name="McLaughlin D.J."/>
            <person name="Morgenstern I."/>
            <person name="Morin E."/>
            <person name="Murat C."/>
            <person name="Nagy L.G."/>
            <person name="Nolan M."/>
            <person name="Ohm R.A."/>
            <person name="Patyshakuliyeva A."/>
            <person name="Rokas A."/>
            <person name="Ruiz-Duenas F.J."/>
            <person name="Sabat G."/>
            <person name="Salamov A."/>
            <person name="Samejima M."/>
            <person name="Schmutz J."/>
            <person name="Slot J.C."/>
            <person name="St John F."/>
            <person name="Stenlid J."/>
            <person name="Sun H."/>
            <person name="Sun S."/>
            <person name="Syed K."/>
            <person name="Tsang A."/>
            <person name="Wiebenga A."/>
            <person name="Young D."/>
            <person name="Pisabarro A."/>
            <person name="Eastwood D.C."/>
            <person name="Martin F."/>
            <person name="Cullen D."/>
            <person name="Grigoriev I.V."/>
            <person name="Hibbett D.S."/>
        </authorList>
    </citation>
    <scope>NUCLEOTIDE SEQUENCE [LARGE SCALE GENOMIC DNA]</scope>
    <source>
        <strain evidence="2">RWD-64-598 SS2</strain>
    </source>
</reference>
<keyword evidence="2" id="KW-1185">Reference proteome</keyword>
<dbReference type="AlphaFoldDB" id="A0A5M3MLN7"/>
<protein>
    <submittedName>
        <fullName evidence="1">Uncharacterized protein</fullName>
    </submittedName>
</protein>
<feature type="non-terminal residue" evidence="1">
    <location>
        <position position="1"/>
    </location>
</feature>
<dbReference type="Proteomes" id="UP000053558">
    <property type="component" value="Unassembled WGS sequence"/>
</dbReference>